<keyword evidence="1" id="KW-0812">Transmembrane</keyword>
<evidence type="ECO:0000256" key="1">
    <source>
        <dbReference type="SAM" id="Phobius"/>
    </source>
</evidence>
<accession>A0A8J5M5J0</accession>
<feature type="transmembrane region" description="Helical" evidence="1">
    <location>
        <begin position="269"/>
        <end position="293"/>
    </location>
</feature>
<sequence>MKVTIRYRPRSLYHCSRLSSLPPTCSLPGSGLTRADYDPLRVWRSHRPEQDAMATDEYEVHVLPGFIPIFWCFVAVGIVLFYYSLGYAKKYSTTAAFLLTPFICFSLVFDNAIMATTGIDRRRASTQAMLAFHACVTPMLLLVCYELAYMVHKHKSVNFCGISFESGHRERGSSCANAGAASSLAKRRWWLSTCLRFIVWLLGCALLVLNLLVAYRWTSDLTPEITSMYELQGDSTAHAVCAILPALVLVALALYIGMRLWNYGTNYSYIVHATCFNPWIWMLVGAVALLIGYLMPSPIYALSSNAGELMMMATIVRMFREVHHDMQQGLQFGEFIDPEGAAARRQGPHSPNARSRSLSLSKSLSHSKMAAEQPNGYMAVTTPKESELPATFANQLRRGDEEQGGQPSASAAYLSVVVAREQTNPLCQ</sequence>
<protein>
    <submittedName>
        <fullName evidence="2">Uncharacterized protein</fullName>
    </submittedName>
</protein>
<feature type="transmembrane region" description="Helical" evidence="1">
    <location>
        <begin position="237"/>
        <end position="257"/>
    </location>
</feature>
<proteinExistence type="predicted"/>
<organism evidence="2 3">
    <name type="scientific">Phytophthora aleatoria</name>
    <dbReference type="NCBI Taxonomy" id="2496075"/>
    <lineage>
        <taxon>Eukaryota</taxon>
        <taxon>Sar</taxon>
        <taxon>Stramenopiles</taxon>
        <taxon>Oomycota</taxon>
        <taxon>Peronosporomycetes</taxon>
        <taxon>Peronosporales</taxon>
        <taxon>Peronosporaceae</taxon>
        <taxon>Phytophthora</taxon>
    </lineage>
</organism>
<dbReference type="Proteomes" id="UP000709295">
    <property type="component" value="Unassembled WGS sequence"/>
</dbReference>
<feature type="transmembrane region" description="Helical" evidence="1">
    <location>
        <begin position="95"/>
        <end position="116"/>
    </location>
</feature>
<feature type="transmembrane region" description="Helical" evidence="1">
    <location>
        <begin position="62"/>
        <end position="83"/>
    </location>
</feature>
<dbReference type="EMBL" id="JAENGY010000316">
    <property type="protein sequence ID" value="KAG6966070.1"/>
    <property type="molecule type" value="Genomic_DNA"/>
</dbReference>
<keyword evidence="3" id="KW-1185">Reference proteome</keyword>
<keyword evidence="1" id="KW-0472">Membrane</keyword>
<gene>
    <name evidence="2" type="ORF">JG688_00006941</name>
</gene>
<reference evidence="2" key="1">
    <citation type="submission" date="2021-01" db="EMBL/GenBank/DDBJ databases">
        <title>Phytophthora aleatoria, a newly-described species from Pinus radiata is distinct from Phytophthora cactorum isolates based on comparative genomics.</title>
        <authorList>
            <person name="Mcdougal R."/>
            <person name="Panda P."/>
            <person name="Williams N."/>
            <person name="Studholme D.J."/>
        </authorList>
    </citation>
    <scope>NUCLEOTIDE SEQUENCE</scope>
    <source>
        <strain evidence="2">NZFS 4037</strain>
    </source>
</reference>
<evidence type="ECO:0000313" key="3">
    <source>
        <dbReference type="Proteomes" id="UP000709295"/>
    </source>
</evidence>
<name>A0A8J5M5J0_9STRA</name>
<comment type="caution">
    <text evidence="2">The sequence shown here is derived from an EMBL/GenBank/DDBJ whole genome shotgun (WGS) entry which is preliminary data.</text>
</comment>
<evidence type="ECO:0000313" key="2">
    <source>
        <dbReference type="EMBL" id="KAG6966070.1"/>
    </source>
</evidence>
<feature type="transmembrane region" description="Helical" evidence="1">
    <location>
        <begin position="128"/>
        <end position="148"/>
    </location>
</feature>
<keyword evidence="1" id="KW-1133">Transmembrane helix</keyword>
<dbReference type="AlphaFoldDB" id="A0A8J5M5J0"/>
<feature type="transmembrane region" description="Helical" evidence="1">
    <location>
        <begin position="197"/>
        <end position="217"/>
    </location>
</feature>